<gene>
    <name evidence="4" type="ORF">BCR36DRAFT_415481</name>
</gene>
<dbReference type="EMBL" id="MCFH01000051">
    <property type="protein sequence ID" value="ORX43638.1"/>
    <property type="molecule type" value="Genomic_DNA"/>
</dbReference>
<dbReference type="AlphaFoldDB" id="A0A1Y1UZ05"/>
<keyword evidence="3" id="KW-0732">Signal</keyword>
<feature type="compositionally biased region" description="Basic and acidic residues" evidence="1">
    <location>
        <begin position="230"/>
        <end position="242"/>
    </location>
</feature>
<keyword evidence="2" id="KW-0472">Membrane</keyword>
<dbReference type="OrthoDB" id="10672725at2759"/>
<organism evidence="4 5">
    <name type="scientific">Piromyces finnis</name>
    <dbReference type="NCBI Taxonomy" id="1754191"/>
    <lineage>
        <taxon>Eukaryota</taxon>
        <taxon>Fungi</taxon>
        <taxon>Fungi incertae sedis</taxon>
        <taxon>Chytridiomycota</taxon>
        <taxon>Chytridiomycota incertae sedis</taxon>
        <taxon>Neocallimastigomycetes</taxon>
        <taxon>Neocallimastigales</taxon>
        <taxon>Neocallimastigaceae</taxon>
        <taxon>Piromyces</taxon>
    </lineage>
</organism>
<feature type="region of interest" description="Disordered" evidence="1">
    <location>
        <begin position="118"/>
        <end position="141"/>
    </location>
</feature>
<evidence type="ECO:0000313" key="5">
    <source>
        <dbReference type="Proteomes" id="UP000193719"/>
    </source>
</evidence>
<reference evidence="4 5" key="2">
    <citation type="submission" date="2016-08" db="EMBL/GenBank/DDBJ databases">
        <title>Pervasive Adenine N6-methylation of Active Genes in Fungi.</title>
        <authorList>
            <consortium name="DOE Joint Genome Institute"/>
            <person name="Mondo S.J."/>
            <person name="Dannebaum R.O."/>
            <person name="Kuo R.C."/>
            <person name="Labutti K."/>
            <person name="Haridas S."/>
            <person name="Kuo A."/>
            <person name="Salamov A."/>
            <person name="Ahrendt S.R."/>
            <person name="Lipzen A."/>
            <person name="Sullivan W."/>
            <person name="Andreopoulos W.B."/>
            <person name="Clum A."/>
            <person name="Lindquist E."/>
            <person name="Daum C."/>
            <person name="Ramamoorthy G.K."/>
            <person name="Gryganskyi A."/>
            <person name="Culley D."/>
            <person name="Magnuson J.K."/>
            <person name="James T.Y."/>
            <person name="O'Malley M.A."/>
            <person name="Stajich J.E."/>
            <person name="Spatafora J.W."/>
            <person name="Visel A."/>
            <person name="Grigoriev I.V."/>
        </authorList>
    </citation>
    <scope>NUCLEOTIDE SEQUENCE [LARGE SCALE GENOMIC DNA]</scope>
    <source>
        <strain evidence="5">finn</strain>
    </source>
</reference>
<evidence type="ECO:0000256" key="3">
    <source>
        <dbReference type="SAM" id="SignalP"/>
    </source>
</evidence>
<feature type="region of interest" description="Disordered" evidence="1">
    <location>
        <begin position="222"/>
        <end position="242"/>
    </location>
</feature>
<keyword evidence="2" id="KW-0812">Transmembrane</keyword>
<sequence length="377" mass="42903">MKNINYIFCLIILFLLGFNNSMVIPKKETNSNYSNNYKNKRGYNIEFSEKVNNNKMVSTNEKIIYDSDKSIEKNVHDNFALNKEKNIKVNSRSSIAPKIQQDSNTYFVGDESVFISPVNQSSNNNSTPNKSESNQILNDLNKPDDIINNSLNSSDYKKFNSTEVLIGKIKSETIKDSDSSDSINIDKADSADNDILSEENTREKEDSLARLYKPDIVPVTNIDDNSIDNSNKDSNTENNKDLSGEKNLIYASGMIMGIVLFFIIGNIIIKVKKPHNNKDITLPGSRTLKLDRENFDSVNIIDGDLNSILSLETMEQYSDNNQVYVVDEKNNLKNITKIYEIKGYKDHIFERSCDVERSDSLNSLFDISFNENNSYRS</sequence>
<feature type="compositionally biased region" description="Polar residues" evidence="1">
    <location>
        <begin position="118"/>
        <end position="138"/>
    </location>
</feature>
<evidence type="ECO:0000256" key="1">
    <source>
        <dbReference type="SAM" id="MobiDB-lite"/>
    </source>
</evidence>
<feature type="transmembrane region" description="Helical" evidence="2">
    <location>
        <begin position="248"/>
        <end position="269"/>
    </location>
</feature>
<keyword evidence="2" id="KW-1133">Transmembrane helix</keyword>
<keyword evidence="5" id="KW-1185">Reference proteome</keyword>
<evidence type="ECO:0000313" key="4">
    <source>
        <dbReference type="EMBL" id="ORX43638.1"/>
    </source>
</evidence>
<feature type="signal peptide" evidence="3">
    <location>
        <begin position="1"/>
        <end position="21"/>
    </location>
</feature>
<accession>A0A1Y1UZ05</accession>
<evidence type="ECO:0000256" key="2">
    <source>
        <dbReference type="SAM" id="Phobius"/>
    </source>
</evidence>
<reference evidence="4 5" key="1">
    <citation type="submission" date="2016-08" db="EMBL/GenBank/DDBJ databases">
        <title>Genomes of anaerobic fungi encode conserved fungal cellulosomes for biomass hydrolysis.</title>
        <authorList>
            <consortium name="DOE Joint Genome Institute"/>
            <person name="Haitjema C.H."/>
            <person name="Gilmore S.P."/>
            <person name="Henske J.K."/>
            <person name="Solomon K.V."/>
            <person name="De Groot R."/>
            <person name="Kuo A."/>
            <person name="Mondo S.J."/>
            <person name="Salamov A.A."/>
            <person name="Labutti K."/>
            <person name="Zhao Z."/>
            <person name="Chiniquy J."/>
            <person name="Barry K."/>
            <person name="Brewer H.M."/>
            <person name="Purvine S.O."/>
            <person name="Wright A.T."/>
            <person name="Boxma B."/>
            <person name="Van Alen T."/>
            <person name="Hackstein J.H."/>
            <person name="Baker S.E."/>
            <person name="Grigoriev I.V."/>
            <person name="O'Malley M.A."/>
        </authorList>
    </citation>
    <scope>NUCLEOTIDE SEQUENCE [LARGE SCALE GENOMIC DNA]</scope>
    <source>
        <strain evidence="5">finn</strain>
    </source>
</reference>
<name>A0A1Y1UZ05_9FUNG</name>
<protein>
    <submittedName>
        <fullName evidence="4">Uncharacterized protein</fullName>
    </submittedName>
</protein>
<dbReference type="Proteomes" id="UP000193719">
    <property type="component" value="Unassembled WGS sequence"/>
</dbReference>
<proteinExistence type="predicted"/>
<comment type="caution">
    <text evidence="4">The sequence shown here is derived from an EMBL/GenBank/DDBJ whole genome shotgun (WGS) entry which is preliminary data.</text>
</comment>
<feature type="chain" id="PRO_5012982713" evidence="3">
    <location>
        <begin position="22"/>
        <end position="377"/>
    </location>
</feature>